<keyword evidence="1" id="KW-0472">Membrane</keyword>
<evidence type="ECO:0000256" key="1">
    <source>
        <dbReference type="SAM" id="Phobius"/>
    </source>
</evidence>
<reference evidence="2 3" key="1">
    <citation type="journal article" date="2015" name="Microbiome">
        <title>Genomic resolution of linkages in carbon, nitrogen, and sulfur cycling among widespread estuary sediment bacteria.</title>
        <authorList>
            <person name="Baker B.J."/>
            <person name="Lazar C.S."/>
            <person name="Teske A.P."/>
            <person name="Dick G.J."/>
        </authorList>
    </citation>
    <scope>NUCLEOTIDE SEQUENCE [LARGE SCALE GENOMIC DNA]</scope>
    <source>
        <strain evidence="2">DG_24</strain>
    </source>
</reference>
<proteinExistence type="predicted"/>
<evidence type="ECO:0000313" key="2">
    <source>
        <dbReference type="EMBL" id="KPJ51912.1"/>
    </source>
</evidence>
<dbReference type="Proteomes" id="UP000052008">
    <property type="component" value="Unassembled WGS sequence"/>
</dbReference>
<accession>A0A0S7WP23</accession>
<sequence length="109" mass="11408">MSQPMGVARQCSWAYIIYPVGAACIVGVALVMSVAWVVHIARAMGVAQVVSVALTLGVARVTSAPRVMSAACVKGEAWVVVTACARCLRRGRNVRTLAPCVMAAVYVMA</sequence>
<organism evidence="2 3">
    <name type="scientific">candidate division TA06 bacterium DG_24</name>
    <dbReference type="NCBI Taxonomy" id="1703770"/>
    <lineage>
        <taxon>Bacteria</taxon>
        <taxon>Bacteria division TA06</taxon>
    </lineage>
</organism>
<comment type="caution">
    <text evidence="2">The sequence shown here is derived from an EMBL/GenBank/DDBJ whole genome shotgun (WGS) entry which is preliminary data.</text>
</comment>
<feature type="transmembrane region" description="Helical" evidence="1">
    <location>
        <begin position="12"/>
        <end position="34"/>
    </location>
</feature>
<evidence type="ECO:0000313" key="3">
    <source>
        <dbReference type="Proteomes" id="UP000052008"/>
    </source>
</evidence>
<dbReference type="EMBL" id="LIZS01000089">
    <property type="protein sequence ID" value="KPJ51912.1"/>
    <property type="molecule type" value="Genomic_DNA"/>
</dbReference>
<gene>
    <name evidence="2" type="ORF">AMJ39_09055</name>
</gene>
<name>A0A0S7WP23_UNCT6</name>
<keyword evidence="1" id="KW-0812">Transmembrane</keyword>
<dbReference type="AlphaFoldDB" id="A0A0S7WP23"/>
<keyword evidence="1" id="KW-1133">Transmembrane helix</keyword>
<protein>
    <submittedName>
        <fullName evidence="2">Uncharacterized protein</fullName>
    </submittedName>
</protein>